<dbReference type="EMBL" id="SMOL01000559">
    <property type="protein sequence ID" value="KAB2607070.1"/>
    <property type="molecule type" value="Genomic_DNA"/>
</dbReference>
<evidence type="ECO:0000259" key="19">
    <source>
        <dbReference type="Pfam" id="PF03061"/>
    </source>
</evidence>
<reference evidence="20 21" key="1">
    <citation type="submission" date="2019-09" db="EMBL/GenBank/DDBJ databases">
        <authorList>
            <person name="Ou C."/>
        </authorList>
    </citation>
    <scope>NUCLEOTIDE SEQUENCE [LARGE SCALE GENOMIC DNA]</scope>
    <source>
        <strain evidence="20">S2</strain>
        <tissue evidence="20">Leaf</tissue>
    </source>
</reference>
<organism evidence="20 21">
    <name type="scientific">Pyrus ussuriensis x Pyrus communis</name>
    <dbReference type="NCBI Taxonomy" id="2448454"/>
    <lineage>
        <taxon>Eukaryota</taxon>
        <taxon>Viridiplantae</taxon>
        <taxon>Streptophyta</taxon>
        <taxon>Embryophyta</taxon>
        <taxon>Tracheophyta</taxon>
        <taxon>Spermatophyta</taxon>
        <taxon>Magnoliopsida</taxon>
        <taxon>eudicotyledons</taxon>
        <taxon>Gunneridae</taxon>
        <taxon>Pentapetalae</taxon>
        <taxon>rosids</taxon>
        <taxon>fabids</taxon>
        <taxon>Rosales</taxon>
        <taxon>Rosaceae</taxon>
        <taxon>Amygdaloideae</taxon>
        <taxon>Maleae</taxon>
        <taxon>Pyrus</taxon>
    </lineage>
</organism>
<keyword evidence="9" id="KW-0443">Lipid metabolism</keyword>
<comment type="caution">
    <text evidence="20">The sequence shown here is derived from an EMBL/GenBank/DDBJ whole genome shotgun (WGS) entry which is preliminary data.</text>
</comment>
<comment type="function">
    <text evidence="14">Catalyzes the hydrolysis of acyl-CoAs into free fatty acids and coenzyme A (CoASH), regulating their respective intracellular levels. Has acyl-CoA thioesterase activity towards medium (C12) and long-chain (C18) fatty acyl-CoA substrates. Can also hydrolyze 3-hydroxyphenylacetyl-CoA and 3,4-dihydroxyphenylacetyl-CoA (in vitro). May play a role in controlling adaptive thermogenesis.</text>
</comment>
<dbReference type="GO" id="GO:0005819">
    <property type="term" value="C:spindle"/>
    <property type="evidence" value="ECO:0007669"/>
    <property type="project" value="UniProtKB-SubCell"/>
</dbReference>
<evidence type="ECO:0000313" key="20">
    <source>
        <dbReference type="EMBL" id="KAB2607070.1"/>
    </source>
</evidence>
<reference evidence="21" key="2">
    <citation type="submission" date="2019-10" db="EMBL/GenBank/DDBJ databases">
        <title>A de novo genome assembly of a pear dwarfing rootstock.</title>
        <authorList>
            <person name="Wang F."/>
            <person name="Wang J."/>
            <person name="Li S."/>
            <person name="Zhang Y."/>
            <person name="Fang M."/>
            <person name="Ma L."/>
            <person name="Zhao Y."/>
            <person name="Jiang S."/>
        </authorList>
    </citation>
    <scope>NUCLEOTIDE SEQUENCE [LARGE SCALE GENOMIC DNA]</scope>
</reference>
<evidence type="ECO:0000256" key="11">
    <source>
        <dbReference type="ARBA" id="ARBA00023212"/>
    </source>
</evidence>
<dbReference type="Gene3D" id="3.10.129.10">
    <property type="entry name" value="Hotdog Thioesterase"/>
    <property type="match status" value="1"/>
</dbReference>
<evidence type="ECO:0000256" key="6">
    <source>
        <dbReference type="ARBA" id="ARBA00022490"/>
    </source>
</evidence>
<comment type="subunit">
    <text evidence="15">Homotetramer. Interacts with PCTP.</text>
</comment>
<keyword evidence="10" id="KW-0496">Mitochondrion</keyword>
<evidence type="ECO:0000256" key="7">
    <source>
        <dbReference type="ARBA" id="ARBA00022801"/>
    </source>
</evidence>
<dbReference type="GO" id="GO:0005739">
    <property type="term" value="C:mitochondrion"/>
    <property type="evidence" value="ECO:0007669"/>
    <property type="project" value="UniProtKB-SubCell"/>
</dbReference>
<dbReference type="InterPro" id="IPR006683">
    <property type="entry name" value="Thioestr_dom"/>
</dbReference>
<evidence type="ECO:0000256" key="16">
    <source>
        <dbReference type="ARBA" id="ARBA00067273"/>
    </source>
</evidence>
<evidence type="ECO:0000256" key="3">
    <source>
        <dbReference type="ARBA" id="ARBA00004186"/>
    </source>
</evidence>
<evidence type="ECO:0000256" key="12">
    <source>
        <dbReference type="ARBA" id="ARBA00023242"/>
    </source>
</evidence>
<dbReference type="AlphaFoldDB" id="A0A5N5G062"/>
<evidence type="ECO:0000256" key="13">
    <source>
        <dbReference type="ARBA" id="ARBA00052976"/>
    </source>
</evidence>
<evidence type="ECO:0000256" key="10">
    <source>
        <dbReference type="ARBA" id="ARBA00023128"/>
    </source>
</evidence>
<gene>
    <name evidence="20" type="ORF">D8674_006787</name>
</gene>
<evidence type="ECO:0000313" key="21">
    <source>
        <dbReference type="Proteomes" id="UP000327157"/>
    </source>
</evidence>
<keyword evidence="12" id="KW-0539">Nucleus</keyword>
<keyword evidence="7" id="KW-0378">Hydrolase</keyword>
<dbReference type="InterPro" id="IPR029069">
    <property type="entry name" value="HotDog_dom_sf"/>
</dbReference>
<evidence type="ECO:0000256" key="8">
    <source>
        <dbReference type="ARBA" id="ARBA00022990"/>
    </source>
</evidence>
<comment type="catalytic activity">
    <reaction evidence="13">
        <text>a fatty acyl-CoA + H2O = a fatty acid + CoA + H(+)</text>
        <dbReference type="Rhea" id="RHEA:16781"/>
        <dbReference type="ChEBI" id="CHEBI:15377"/>
        <dbReference type="ChEBI" id="CHEBI:15378"/>
        <dbReference type="ChEBI" id="CHEBI:28868"/>
        <dbReference type="ChEBI" id="CHEBI:57287"/>
        <dbReference type="ChEBI" id="CHEBI:77636"/>
    </reaction>
    <physiologicalReaction direction="left-to-right" evidence="13">
        <dbReference type="Rhea" id="RHEA:16782"/>
    </physiologicalReaction>
</comment>
<evidence type="ECO:0000256" key="17">
    <source>
        <dbReference type="ARBA" id="ARBA00081533"/>
    </source>
</evidence>
<dbReference type="CDD" id="cd03443">
    <property type="entry name" value="PaaI_thioesterase"/>
    <property type="match status" value="1"/>
</dbReference>
<feature type="domain" description="Thioesterase" evidence="19">
    <location>
        <begin position="72"/>
        <end position="123"/>
    </location>
</feature>
<dbReference type="GO" id="GO:0006629">
    <property type="term" value="P:lipid metabolic process"/>
    <property type="evidence" value="ECO:0007669"/>
    <property type="project" value="UniProtKB-KW"/>
</dbReference>
<evidence type="ECO:0000256" key="15">
    <source>
        <dbReference type="ARBA" id="ARBA00064709"/>
    </source>
</evidence>
<sequence>MREESLAPKLEDAKKYLEVTQDESEAVSRLVFPSDRSIYDHFVESGIRVDRVQPGFVVCTFKVPPRLTDRAGNLANGAIATLVDMVGASTVFVPHIPMNVSVDMSISYMANAKLNDELEITSKRLGQRGRYSGTYVLLRNKASGEIIAEGRHSLFRSSSSKL</sequence>
<dbReference type="GO" id="GO:0005634">
    <property type="term" value="C:nucleus"/>
    <property type="evidence" value="ECO:0007669"/>
    <property type="project" value="UniProtKB-SubCell"/>
</dbReference>
<keyword evidence="11" id="KW-0206">Cytoskeleton</keyword>
<accession>A0A5N5G062</accession>
<keyword evidence="8" id="KW-0007">Acetylation</keyword>
<comment type="subcellular location">
    <subcellularLocation>
        <location evidence="3">Cytoplasm</location>
        <location evidence="3">Cytoskeleton</location>
        <location evidence="3">Spindle</location>
    </subcellularLocation>
    <subcellularLocation>
        <location evidence="4">Cytoplasm</location>
        <location evidence="4">Cytosol</location>
    </subcellularLocation>
    <subcellularLocation>
        <location evidence="2">Mitochondrion</location>
    </subcellularLocation>
    <subcellularLocation>
        <location evidence="1">Nucleus</location>
    </subcellularLocation>
</comment>
<evidence type="ECO:0000256" key="5">
    <source>
        <dbReference type="ARBA" id="ARBA00008324"/>
    </source>
</evidence>
<evidence type="ECO:0000256" key="2">
    <source>
        <dbReference type="ARBA" id="ARBA00004173"/>
    </source>
</evidence>
<dbReference type="FunFam" id="3.10.129.10:FF:000021">
    <property type="entry name" value="Acyl-coenzyme A thioesterase 13"/>
    <property type="match status" value="1"/>
</dbReference>
<dbReference type="Pfam" id="PF03061">
    <property type="entry name" value="4HBT"/>
    <property type="match status" value="1"/>
</dbReference>
<dbReference type="GO" id="GO:0005829">
    <property type="term" value="C:cytosol"/>
    <property type="evidence" value="ECO:0007669"/>
    <property type="project" value="UniProtKB-SubCell"/>
</dbReference>
<reference evidence="20 21" key="3">
    <citation type="submission" date="2019-11" db="EMBL/GenBank/DDBJ databases">
        <title>A de novo genome assembly of a pear dwarfing rootstock.</title>
        <authorList>
            <person name="Wang F."/>
            <person name="Wang J."/>
            <person name="Li S."/>
            <person name="Zhang Y."/>
            <person name="Fang M."/>
            <person name="Ma L."/>
            <person name="Zhao Y."/>
            <person name="Jiang S."/>
        </authorList>
    </citation>
    <scope>NUCLEOTIDE SEQUENCE [LARGE SCALE GENOMIC DNA]</scope>
    <source>
        <strain evidence="20">S2</strain>
        <tissue evidence="20">Leaf</tissue>
    </source>
</reference>
<keyword evidence="21" id="KW-1185">Reference proteome</keyword>
<dbReference type="GO" id="GO:0047617">
    <property type="term" value="F:fatty acyl-CoA hydrolase activity"/>
    <property type="evidence" value="ECO:0007669"/>
    <property type="project" value="InterPro"/>
</dbReference>
<dbReference type="Proteomes" id="UP000327157">
    <property type="component" value="Chromosome 11"/>
</dbReference>
<dbReference type="PANTHER" id="PTHR21660">
    <property type="entry name" value="THIOESTERASE SUPERFAMILY MEMBER-RELATED"/>
    <property type="match status" value="1"/>
</dbReference>
<dbReference type="PANTHER" id="PTHR21660:SF8">
    <property type="entry name" value="OS02G0521700 PROTEIN"/>
    <property type="match status" value="1"/>
</dbReference>
<dbReference type="InterPro" id="IPR039298">
    <property type="entry name" value="ACOT13"/>
</dbReference>
<dbReference type="OrthoDB" id="1142795at2759"/>
<evidence type="ECO:0000256" key="4">
    <source>
        <dbReference type="ARBA" id="ARBA00004514"/>
    </source>
</evidence>
<dbReference type="SUPFAM" id="SSF54637">
    <property type="entry name" value="Thioesterase/thiol ester dehydrase-isomerase"/>
    <property type="match status" value="1"/>
</dbReference>
<evidence type="ECO:0000256" key="9">
    <source>
        <dbReference type="ARBA" id="ARBA00023098"/>
    </source>
</evidence>
<protein>
    <recommendedName>
        <fullName evidence="16">Acyl-coenzyme A thioesterase 13</fullName>
    </recommendedName>
    <alternativeName>
        <fullName evidence="17">Hotdog-fold thioesterase superfamily member 2</fullName>
    </alternativeName>
    <alternativeName>
        <fullName evidence="18">Thioesterase superfamily member 2</fullName>
    </alternativeName>
</protein>
<evidence type="ECO:0000256" key="14">
    <source>
        <dbReference type="ARBA" id="ARBA00058205"/>
    </source>
</evidence>
<evidence type="ECO:0000256" key="1">
    <source>
        <dbReference type="ARBA" id="ARBA00004123"/>
    </source>
</evidence>
<name>A0A5N5G062_9ROSA</name>
<keyword evidence="6" id="KW-0963">Cytoplasm</keyword>
<evidence type="ECO:0000256" key="18">
    <source>
        <dbReference type="ARBA" id="ARBA00083956"/>
    </source>
</evidence>
<proteinExistence type="inferred from homology"/>
<comment type="similarity">
    <text evidence="5">Belongs to the thioesterase PaaI family.</text>
</comment>